<dbReference type="Pfam" id="PF00144">
    <property type="entry name" value="Beta-lactamase"/>
    <property type="match status" value="1"/>
</dbReference>
<dbReference type="Proteomes" id="UP000886047">
    <property type="component" value="Unassembled WGS sequence"/>
</dbReference>
<dbReference type="InterPro" id="IPR050789">
    <property type="entry name" value="Diverse_Enzym_Activities"/>
</dbReference>
<evidence type="ECO:0000313" key="2">
    <source>
        <dbReference type="EMBL" id="HDR51541.1"/>
    </source>
</evidence>
<feature type="domain" description="Beta-lactamase-related" evidence="1">
    <location>
        <begin position="44"/>
        <end position="384"/>
    </location>
</feature>
<dbReference type="PANTHER" id="PTHR43283">
    <property type="entry name" value="BETA-LACTAMASE-RELATED"/>
    <property type="match status" value="1"/>
</dbReference>
<reference evidence="2" key="1">
    <citation type="journal article" date="2020" name="mSystems">
        <title>Genome- and Community-Level Interaction Insights into Carbon Utilization and Element Cycling Functions of Hydrothermarchaeota in Hydrothermal Sediment.</title>
        <authorList>
            <person name="Zhou Z."/>
            <person name="Liu Y."/>
            <person name="Xu W."/>
            <person name="Pan J."/>
            <person name="Luo Z.H."/>
            <person name="Li M."/>
        </authorList>
    </citation>
    <scope>NUCLEOTIDE SEQUENCE [LARGE SCALE GENOMIC DNA]</scope>
    <source>
        <strain evidence="2">SpSt-1217</strain>
    </source>
</reference>
<sequence length="400" mass="43911">MKRFKPVLLILVSVVLIQVSCSQPNKNDKLSGLSADTLQLAHAKLQEYIDQEKLAGISALIYKDGKTVYRENLGFADLETEKPMADDAIFRIFSMTKPITAAALMTLYDEGKFKLDDKVSEFIPEFAETKVYNSETKTLETQENELSIRHLLTHTSGIPYGWDQNAYVDSLYRATGAGGWDGTIGEKVKIIASLPLKFQPGTKWEYGLSIDVAGYLVEVLSGMPLDEYMKVTFFDPLGMDDTGFYTPEEKHGRLAGLYSLQSGNLEEARGGMSMAFKNPVTLFAGGAGLVSTIDDYLTFSKMLLNGGELNGTRILSEEAAGLILTDQLPEGATYENNMGYGLAGGVNLISGEYGWAGAASTKFWINSQQNMIVITMAQLMPADYSYADAFKKILDRAVVN</sequence>
<dbReference type="EMBL" id="DSDK01000438">
    <property type="protein sequence ID" value="HDR51541.1"/>
    <property type="molecule type" value="Genomic_DNA"/>
</dbReference>
<evidence type="ECO:0000259" key="1">
    <source>
        <dbReference type="Pfam" id="PF00144"/>
    </source>
</evidence>
<protein>
    <submittedName>
        <fullName evidence="2">Class A beta-lactamase-related serine hydrolase</fullName>
    </submittedName>
</protein>
<dbReference type="PANTHER" id="PTHR43283:SF3">
    <property type="entry name" value="BETA-LACTAMASE FAMILY PROTEIN (AFU_ORTHOLOGUE AFUA_5G07500)"/>
    <property type="match status" value="1"/>
</dbReference>
<keyword evidence="2" id="KW-0378">Hydrolase</keyword>
<gene>
    <name evidence="2" type="ORF">ENN90_07965</name>
</gene>
<dbReference type="SUPFAM" id="SSF56601">
    <property type="entry name" value="beta-lactamase/transpeptidase-like"/>
    <property type="match status" value="1"/>
</dbReference>
<name>A0A831LVZ1_9BACT</name>
<proteinExistence type="predicted"/>
<organism evidence="2">
    <name type="scientific">Mariniphaga anaerophila</name>
    <dbReference type="NCBI Taxonomy" id="1484053"/>
    <lineage>
        <taxon>Bacteria</taxon>
        <taxon>Pseudomonadati</taxon>
        <taxon>Bacteroidota</taxon>
        <taxon>Bacteroidia</taxon>
        <taxon>Marinilabiliales</taxon>
        <taxon>Prolixibacteraceae</taxon>
        <taxon>Mariniphaga</taxon>
    </lineage>
</organism>
<comment type="caution">
    <text evidence="2">The sequence shown here is derived from an EMBL/GenBank/DDBJ whole genome shotgun (WGS) entry which is preliminary data.</text>
</comment>
<dbReference type="AlphaFoldDB" id="A0A831LVZ1"/>
<dbReference type="GO" id="GO:0016787">
    <property type="term" value="F:hydrolase activity"/>
    <property type="evidence" value="ECO:0007669"/>
    <property type="project" value="UniProtKB-KW"/>
</dbReference>
<accession>A0A831LVZ1</accession>
<dbReference type="InterPro" id="IPR012338">
    <property type="entry name" value="Beta-lactam/transpept-like"/>
</dbReference>
<dbReference type="Gene3D" id="3.40.710.10">
    <property type="entry name" value="DD-peptidase/beta-lactamase superfamily"/>
    <property type="match status" value="1"/>
</dbReference>
<dbReference type="InterPro" id="IPR001466">
    <property type="entry name" value="Beta-lactam-related"/>
</dbReference>